<keyword evidence="2" id="KW-0808">Transferase</keyword>
<dbReference type="InterPro" id="IPR029063">
    <property type="entry name" value="SAM-dependent_MTases_sf"/>
</dbReference>
<gene>
    <name evidence="2" type="ORF">AACH06_21205</name>
</gene>
<name>A0ABU9BWT7_9BURK</name>
<dbReference type="Proteomes" id="UP001371218">
    <property type="component" value="Unassembled WGS sequence"/>
</dbReference>
<evidence type="ECO:0000313" key="2">
    <source>
        <dbReference type="EMBL" id="MEK8033345.1"/>
    </source>
</evidence>
<dbReference type="GO" id="GO:0008168">
    <property type="term" value="F:methyltransferase activity"/>
    <property type="evidence" value="ECO:0007669"/>
    <property type="project" value="UniProtKB-KW"/>
</dbReference>
<feature type="domain" description="Methyltransferase type 11" evidence="1">
    <location>
        <begin position="96"/>
        <end position="144"/>
    </location>
</feature>
<dbReference type="Gene3D" id="3.40.50.150">
    <property type="entry name" value="Vaccinia Virus protein VP39"/>
    <property type="match status" value="1"/>
</dbReference>
<dbReference type="GO" id="GO:0032259">
    <property type="term" value="P:methylation"/>
    <property type="evidence" value="ECO:0007669"/>
    <property type="project" value="UniProtKB-KW"/>
</dbReference>
<keyword evidence="2" id="KW-0489">Methyltransferase</keyword>
<dbReference type="Pfam" id="PF08241">
    <property type="entry name" value="Methyltransf_11"/>
    <property type="match status" value="1"/>
</dbReference>
<keyword evidence="3" id="KW-1185">Reference proteome</keyword>
<protein>
    <submittedName>
        <fullName evidence="2">Class I SAM-dependent methyltransferase</fullName>
    </submittedName>
</protein>
<evidence type="ECO:0000259" key="1">
    <source>
        <dbReference type="Pfam" id="PF08241"/>
    </source>
</evidence>
<comment type="caution">
    <text evidence="2">The sequence shown here is derived from an EMBL/GenBank/DDBJ whole genome shotgun (WGS) entry which is preliminary data.</text>
</comment>
<evidence type="ECO:0000313" key="3">
    <source>
        <dbReference type="Proteomes" id="UP001371218"/>
    </source>
</evidence>
<dbReference type="RefSeq" id="WP_341427765.1">
    <property type="nucleotide sequence ID" value="NZ_JBBUTG010000015.1"/>
</dbReference>
<dbReference type="SUPFAM" id="SSF53335">
    <property type="entry name" value="S-adenosyl-L-methionine-dependent methyltransferases"/>
    <property type="match status" value="1"/>
</dbReference>
<reference evidence="2 3" key="1">
    <citation type="submission" date="2024-04" db="EMBL/GenBank/DDBJ databases">
        <title>Novel species of the genus Ideonella isolated from streams.</title>
        <authorList>
            <person name="Lu H."/>
        </authorList>
    </citation>
    <scope>NUCLEOTIDE SEQUENCE [LARGE SCALE GENOMIC DNA]</scope>
    <source>
        <strain evidence="2 3">DXS29W</strain>
    </source>
</reference>
<accession>A0ABU9BWT7</accession>
<dbReference type="EMBL" id="JBBUTG010000015">
    <property type="protein sequence ID" value="MEK8033345.1"/>
    <property type="molecule type" value="Genomic_DNA"/>
</dbReference>
<proteinExistence type="predicted"/>
<sequence>MTQIESIIELGLWLTTPPGRYLLAWEQERLDQAVTDIFGFHALQLGLPEIDGLRSNRMPHRWIASDSLTWPDAIDMPPSLDEYGEPLSIGPAPVALHCEPDALPFGDQVLDLVVMPHTLEMAADPHRALAEVARVLRPEGKVVIVGLNPASLWGARQRLGHARLKLAGGQRSLFLPRAGEFIGYWRLRDWLRLLGFEIEAGRFGCWRPPMASQRWLDRFGWMDRIGAHWWPVFGAVYCVVAVKRVRGMRLIGLARSERGVPKTAPAPVALNRHQIHREREGNQ</sequence>
<dbReference type="InterPro" id="IPR013216">
    <property type="entry name" value="Methyltransf_11"/>
</dbReference>
<organism evidence="2 3">
    <name type="scientific">Ideonella lacteola</name>
    <dbReference type="NCBI Taxonomy" id="2984193"/>
    <lineage>
        <taxon>Bacteria</taxon>
        <taxon>Pseudomonadati</taxon>
        <taxon>Pseudomonadota</taxon>
        <taxon>Betaproteobacteria</taxon>
        <taxon>Burkholderiales</taxon>
        <taxon>Sphaerotilaceae</taxon>
        <taxon>Ideonella</taxon>
    </lineage>
</organism>